<dbReference type="OrthoDB" id="1908178at2759"/>
<dbReference type="RefSeq" id="XP_002492032.1">
    <property type="nucleotide sequence ID" value="XM_002491987.1"/>
</dbReference>
<dbReference type="InParanoid" id="C4R2M8"/>
<dbReference type="EMBL" id="FN392320">
    <property type="protein sequence ID" value="CAY69752.1"/>
    <property type="molecule type" value="Genomic_DNA"/>
</dbReference>
<dbReference type="PROSITE" id="PS51375">
    <property type="entry name" value="PPR"/>
    <property type="match status" value="1"/>
</dbReference>
<reference evidence="4 5" key="1">
    <citation type="journal article" date="2009" name="Nat. Biotechnol.">
        <title>Genome sequence of the recombinant protein production host Pichia pastoris.</title>
        <authorList>
            <person name="De Schutter K."/>
            <person name="Lin Y.C."/>
            <person name="Tiels P."/>
            <person name="Van Hecke A."/>
            <person name="Glinka S."/>
            <person name="Weber-Lehmann J."/>
            <person name="Rouze P."/>
            <person name="Van de Peer Y."/>
            <person name="Callewaert N."/>
        </authorList>
    </citation>
    <scope>NUCLEOTIDE SEQUENCE [LARGE SCALE GENOMIC DNA]</scope>
    <source>
        <strain evidence="5">GS115 / ATCC 20864</strain>
    </source>
</reference>
<dbReference type="InterPro" id="IPR002885">
    <property type="entry name" value="PPR_rpt"/>
</dbReference>
<protein>
    <recommendedName>
        <fullName evidence="2">Mitochondrial 15S rRNA processing factor CCM1</fullName>
    </recommendedName>
</protein>
<organism evidence="4 5">
    <name type="scientific">Komagataella phaffii (strain GS115 / ATCC 20864)</name>
    <name type="common">Yeast</name>
    <name type="synonym">Pichia pastoris</name>
    <dbReference type="NCBI Taxonomy" id="644223"/>
    <lineage>
        <taxon>Eukaryota</taxon>
        <taxon>Fungi</taxon>
        <taxon>Dikarya</taxon>
        <taxon>Ascomycota</taxon>
        <taxon>Saccharomycotina</taxon>
        <taxon>Pichiomycetes</taxon>
        <taxon>Pichiales</taxon>
        <taxon>Pichiaceae</taxon>
        <taxon>Komagataella</taxon>
    </lineage>
</organism>
<dbReference type="GO" id="GO:0005739">
    <property type="term" value="C:mitochondrion"/>
    <property type="evidence" value="ECO:0007669"/>
    <property type="project" value="UniProtKB-SubCell"/>
</dbReference>
<gene>
    <name evidence="4" type="ordered locus">PAS_chr2-2_0171</name>
</gene>
<evidence type="ECO:0000256" key="1">
    <source>
        <dbReference type="ARBA" id="ARBA00004173"/>
    </source>
</evidence>
<dbReference type="PANTHER" id="PTHR47939:SF1">
    <property type="entry name" value="OS04G0684500 PROTEIN"/>
    <property type="match status" value="1"/>
</dbReference>
<dbReference type="InterPro" id="IPR050667">
    <property type="entry name" value="PPR-containing_protein"/>
</dbReference>
<dbReference type="HOGENOM" id="CLU_487539_0_0_1"/>
<evidence type="ECO:0000256" key="3">
    <source>
        <dbReference type="PROSITE-ProRule" id="PRU00708"/>
    </source>
</evidence>
<dbReference type="STRING" id="644223.C4R2M8"/>
<sequence length="559" mass="65767">MNKKWILRGFIPIRRYSNTLGNLTDQVSKIKYLTIDSALQSMLKEYHQKFKSIRKSNTTPFWIFEKKGNDTNSFFEKYYEQYINKKMGRGSYQDIVTKRAKIAKHDAPVHVYCEFLKELYPANGNNVDHYALYSKYMQLPSPRLTYIQNVDLEKFLSEFFMNQRGRIKGKGLSVMSKILRDVQACHVPLSGKEINMFITTRYFDEEFTLKDYETLSRLYGNYLQVDSYNIMIRYSIKYRNYDLVEQLLEAMAGKGLNPDRITYALLFKYYSVTNDKNRVEFLLSQMLNDGIVIDINLVNQLIGAYIRMNMIKEAEALFNFLVECSNRLRLLGGEVTHLNTDISRRQYRKKAKLLDYITKELKVSGSTVNDSPFLFYLNPTEDTALQFFKLYRSWIEEMNYQAAITAINDIYNMFDYQMKVVEDNKIPLSNKLLVELLLCYLNVAQSGVSCNWTLGTFRRVLYLIINSKKKSLKLEQHIDQNFIKLIDLMDLILQVFEAFGTLSVERERARQLKIKKVTQGLNYGRWEDNKVLTMIEKELLDILEDLLKKSFKLDPQEGD</sequence>
<evidence type="ECO:0000313" key="4">
    <source>
        <dbReference type="EMBL" id="CAY69752.1"/>
    </source>
</evidence>
<dbReference type="PANTHER" id="PTHR47939">
    <property type="entry name" value="MEMBRANE-ASSOCIATED SALT-INDUCIBLE PROTEIN-LIKE"/>
    <property type="match status" value="1"/>
</dbReference>
<comment type="subcellular location">
    <subcellularLocation>
        <location evidence="1">Mitochondrion</location>
    </subcellularLocation>
</comment>
<proteinExistence type="predicted"/>
<accession>C4R2M8</accession>
<dbReference type="GeneID" id="8198747"/>
<feature type="repeat" description="PPR" evidence="3">
    <location>
        <begin position="224"/>
        <end position="258"/>
    </location>
</feature>
<dbReference type="AlphaFoldDB" id="C4R2M8"/>
<keyword evidence="5" id="KW-1185">Reference proteome</keyword>
<dbReference type="KEGG" id="ppa:PAS_chr2-2_0171"/>
<name>C4R2M8_KOMPG</name>
<evidence type="ECO:0000313" key="5">
    <source>
        <dbReference type="Proteomes" id="UP000000314"/>
    </source>
</evidence>
<dbReference type="Gene3D" id="1.25.40.10">
    <property type="entry name" value="Tetratricopeptide repeat domain"/>
    <property type="match status" value="1"/>
</dbReference>
<dbReference type="InterPro" id="IPR011990">
    <property type="entry name" value="TPR-like_helical_dom_sf"/>
</dbReference>
<dbReference type="eggNOG" id="ENOG502RPYD">
    <property type="taxonomic scope" value="Eukaryota"/>
</dbReference>
<evidence type="ECO:0000256" key="2">
    <source>
        <dbReference type="ARBA" id="ARBA00044527"/>
    </source>
</evidence>
<dbReference type="Proteomes" id="UP000000314">
    <property type="component" value="Chromosome 2"/>
</dbReference>